<dbReference type="EMBL" id="CADCXU010027708">
    <property type="protein sequence ID" value="CAB0014329.1"/>
    <property type="molecule type" value="Genomic_DNA"/>
</dbReference>
<feature type="non-terminal residue" evidence="3">
    <location>
        <position position="54"/>
    </location>
</feature>
<organism evidence="3 5">
    <name type="scientific">Nesidiocoris tenuis</name>
    <dbReference type="NCBI Taxonomy" id="355587"/>
    <lineage>
        <taxon>Eukaryota</taxon>
        <taxon>Metazoa</taxon>
        <taxon>Ecdysozoa</taxon>
        <taxon>Arthropoda</taxon>
        <taxon>Hexapoda</taxon>
        <taxon>Insecta</taxon>
        <taxon>Pterygota</taxon>
        <taxon>Neoptera</taxon>
        <taxon>Paraneoptera</taxon>
        <taxon>Hemiptera</taxon>
        <taxon>Heteroptera</taxon>
        <taxon>Panheteroptera</taxon>
        <taxon>Cimicomorpha</taxon>
        <taxon>Miridae</taxon>
        <taxon>Dicyphina</taxon>
        <taxon>Nesidiocoris</taxon>
    </lineage>
</organism>
<feature type="region of interest" description="Disordered" evidence="1">
    <location>
        <begin position="1"/>
        <end position="54"/>
    </location>
</feature>
<evidence type="ECO:0000313" key="2">
    <source>
        <dbReference type="EMBL" id="CAA9997885.1"/>
    </source>
</evidence>
<protein>
    <submittedName>
        <fullName evidence="3">Uncharacterized protein</fullName>
    </submittedName>
</protein>
<evidence type="ECO:0000313" key="3">
    <source>
        <dbReference type="EMBL" id="CAA9997893.1"/>
    </source>
</evidence>
<dbReference type="AlphaFoldDB" id="A0A6H5G6U2"/>
<sequence>MVDVGGPWADEKPAPWMEPALNPSWVQGGPKHKPAWDGSDLDPSSWGVGHPNKQ</sequence>
<gene>
    <name evidence="4" type="ORF">NTEN_LOCUS18765</name>
    <name evidence="2" type="ORF">NTEN_LOCUS4179</name>
    <name evidence="3" type="ORF">NTEN_LOCUS4187</name>
</gene>
<accession>A0A6H5G6U2</accession>
<dbReference type="Proteomes" id="UP000479000">
    <property type="component" value="Unassembled WGS sequence"/>
</dbReference>
<name>A0A6H5G6U2_9HEMI</name>
<reference evidence="3 5" key="1">
    <citation type="submission" date="2020-02" db="EMBL/GenBank/DDBJ databases">
        <authorList>
            <person name="Ferguson B K."/>
        </authorList>
    </citation>
    <scope>NUCLEOTIDE SEQUENCE [LARGE SCALE GENOMIC DNA]</scope>
</reference>
<dbReference type="EMBL" id="CADCXU010006236">
    <property type="protein sequence ID" value="CAA9997885.1"/>
    <property type="molecule type" value="Genomic_DNA"/>
</dbReference>
<evidence type="ECO:0000313" key="5">
    <source>
        <dbReference type="Proteomes" id="UP000479000"/>
    </source>
</evidence>
<evidence type="ECO:0000256" key="1">
    <source>
        <dbReference type="SAM" id="MobiDB-lite"/>
    </source>
</evidence>
<proteinExistence type="predicted"/>
<dbReference type="EMBL" id="CADCXU010006247">
    <property type="protein sequence ID" value="CAA9997893.1"/>
    <property type="molecule type" value="Genomic_DNA"/>
</dbReference>
<evidence type="ECO:0000313" key="4">
    <source>
        <dbReference type="EMBL" id="CAB0014329.1"/>
    </source>
</evidence>
<keyword evidence="5" id="KW-1185">Reference proteome</keyword>